<keyword evidence="4" id="KW-1185">Reference proteome</keyword>
<feature type="region of interest" description="Disordered" evidence="1">
    <location>
        <begin position="1"/>
        <end position="21"/>
    </location>
</feature>
<gene>
    <name evidence="3" type="ORF">LPJ64_003737</name>
</gene>
<evidence type="ECO:0000256" key="2">
    <source>
        <dbReference type="SAM" id="Phobius"/>
    </source>
</evidence>
<keyword evidence="2" id="KW-0472">Membrane</keyword>
<reference evidence="3" key="1">
    <citation type="submission" date="2022-07" db="EMBL/GenBank/DDBJ databases">
        <title>Phylogenomic reconstructions and comparative analyses of Kickxellomycotina fungi.</title>
        <authorList>
            <person name="Reynolds N.K."/>
            <person name="Stajich J.E."/>
            <person name="Barry K."/>
            <person name="Grigoriev I.V."/>
            <person name="Crous P."/>
            <person name="Smith M.E."/>
        </authorList>
    </citation>
    <scope>NUCLEOTIDE SEQUENCE</scope>
    <source>
        <strain evidence="3">NBRC 105413</strain>
    </source>
</reference>
<keyword evidence="2" id="KW-0812">Transmembrane</keyword>
<feature type="compositionally biased region" description="Basic and acidic residues" evidence="1">
    <location>
        <begin position="271"/>
        <end position="280"/>
    </location>
</feature>
<feature type="transmembrane region" description="Helical" evidence="2">
    <location>
        <begin position="36"/>
        <end position="66"/>
    </location>
</feature>
<dbReference type="AlphaFoldDB" id="A0A9W7XK98"/>
<sequence length="280" mass="30627">MLYQESGCFRPPQDSNGRNPQFGPSGGGPLWWVRPAAYTAGGVALVVFAWPLLRFVVIGGLAYGAYRLAKVWWALRELNREIGLYSAGSPFYKNAEGKQQQQQGPLESILSSVFGSMFSSMGARASLRSVRSMSRVAEASIRAALSDRSNHRVVDIFTESIGESLNSVDLQDAIELGKPMETQMQSVNVNGKQRSHIEAVFPLYIDDAATTMFAHVTASEDALDEGTVFVESVFLLARMPSGQVAELAIDVCEQDGSNKDRDGFNQGTRTKVQDAEYKDV</sequence>
<evidence type="ECO:0000256" key="1">
    <source>
        <dbReference type="SAM" id="MobiDB-lite"/>
    </source>
</evidence>
<protein>
    <submittedName>
        <fullName evidence="3">Uncharacterized protein</fullName>
    </submittedName>
</protein>
<evidence type="ECO:0000313" key="3">
    <source>
        <dbReference type="EMBL" id="KAJ1644600.1"/>
    </source>
</evidence>
<dbReference type="EMBL" id="JANBOH010000154">
    <property type="protein sequence ID" value="KAJ1644600.1"/>
    <property type="molecule type" value="Genomic_DNA"/>
</dbReference>
<name>A0A9W7XK98_9FUNG</name>
<proteinExistence type="predicted"/>
<keyword evidence="2" id="KW-1133">Transmembrane helix</keyword>
<dbReference type="Proteomes" id="UP001145021">
    <property type="component" value="Unassembled WGS sequence"/>
</dbReference>
<organism evidence="3 4">
    <name type="scientific">Coemansia asiatica</name>
    <dbReference type="NCBI Taxonomy" id="1052880"/>
    <lineage>
        <taxon>Eukaryota</taxon>
        <taxon>Fungi</taxon>
        <taxon>Fungi incertae sedis</taxon>
        <taxon>Zoopagomycota</taxon>
        <taxon>Kickxellomycotina</taxon>
        <taxon>Kickxellomycetes</taxon>
        <taxon>Kickxellales</taxon>
        <taxon>Kickxellaceae</taxon>
        <taxon>Coemansia</taxon>
    </lineage>
</organism>
<feature type="region of interest" description="Disordered" evidence="1">
    <location>
        <begin position="256"/>
        <end position="280"/>
    </location>
</feature>
<evidence type="ECO:0000313" key="4">
    <source>
        <dbReference type="Proteomes" id="UP001145021"/>
    </source>
</evidence>
<comment type="caution">
    <text evidence="3">The sequence shown here is derived from an EMBL/GenBank/DDBJ whole genome shotgun (WGS) entry which is preliminary data.</text>
</comment>
<accession>A0A9W7XK98</accession>